<dbReference type="EMBL" id="MIQH01000475">
    <property type="protein sequence ID" value="OIR24912.1"/>
    <property type="molecule type" value="Genomic_DNA"/>
</dbReference>
<dbReference type="RefSeq" id="WP_071564044.1">
    <property type="nucleotide sequence ID" value="NZ_CP024634.1"/>
</dbReference>
<dbReference type="Gene3D" id="2.60.40.3010">
    <property type="match status" value="1"/>
</dbReference>
<evidence type="ECO:0000313" key="3">
    <source>
        <dbReference type="EMBL" id="AYQ56435.1"/>
    </source>
</evidence>
<dbReference type="Gene3D" id="2.60.40.10">
    <property type="entry name" value="Immunoglobulins"/>
    <property type="match status" value="1"/>
</dbReference>
<dbReference type="Proteomes" id="UP000278334">
    <property type="component" value="Chromosome"/>
</dbReference>
<dbReference type="OrthoDB" id="9815940at2"/>
<dbReference type="EMBL" id="CP024634">
    <property type="protein sequence ID" value="AYQ56435.1"/>
    <property type="molecule type" value="Genomic_DNA"/>
</dbReference>
<dbReference type="Proteomes" id="UP000182798">
    <property type="component" value="Unassembled WGS sequence"/>
</dbReference>
<keyword evidence="1" id="KW-0732">Signal</keyword>
<dbReference type="Gene3D" id="2.40.128.130">
    <property type="entry name" value="Autotransporter beta-domain"/>
    <property type="match status" value="1"/>
</dbReference>
<evidence type="ECO:0000313" key="5">
    <source>
        <dbReference type="Proteomes" id="UP000182798"/>
    </source>
</evidence>
<proteinExistence type="predicted"/>
<dbReference type="GO" id="GO:0016020">
    <property type="term" value="C:membrane"/>
    <property type="evidence" value="ECO:0007669"/>
    <property type="project" value="InterPro"/>
</dbReference>
<dbReference type="Pfam" id="PF03797">
    <property type="entry name" value="Autotransporter"/>
    <property type="match status" value="1"/>
</dbReference>
<gene>
    <name evidence="4" type="ORF">BGC33_12125</name>
    <name evidence="3" type="ORF">MS2017_0705</name>
</gene>
<sequence length="839" mass="91520">MNILNRFIVSALLVLFASQTFAIDESQNPVVIKVERTSDNTMIVTFNQPVKLPASSSTIKITLYSGTTYYVGEAVQGRVFETELINPVSNYSQQMKIKLNNGFAKADESGNNSATLILTAILAKNTNNSAVQDYIKFNFIFAKLVITSDSALNTNKGSIFNHLLTAIDPAAIFSITEDSSGLFSLNNNTLTFNATNTNTTSYTVKIKATTGTRVNQNAEQTITITVNDTPLQQKPSVNVSKKQTITQVTLEAAATDPDGDDNALTYQWTQTAGTPSVTLANANTATATFTPTDAMSGKTLTFKVTVTDTDNKTTEVSISVTITRALTIITDNIVTPENADKIITLVANKEGATFVIVEGADASRFTINGNDLTFKATDYEKEKDSKTYSVNIKATKGDETATKTITVTLTNIDEAPTNLIITGGGKIDTGKIVTLTAHADDVDSEITYTWTQTTGTPLNKDLTNTPTISFTTTPVMEGETFTFKVVATGDGQTIETTTTVTVNNAETTAIAKAAAIRKESKAAVKILLSRVSKTIISRLSYLRHQQNKRSNFDANGFAEGIQVNFADTQTNTLVNHILNANELNNTIKTPIPKINSWDTWTSAKIVIGESNGENTDKTKFSLKSFNIGIDKQLNRDTTLGFSLGFGKEERTVTGNDFSGDVDTNQWSLSSYGALEIDKQNSIEAILGITQGAHKTNVINQNSNSLFASIAYRANLQTDEFNLSPFLRYDINSIKITDNILTSETATDNNFAIGIDINNEVAYQNSKLNHFLSVEYKANLGQNDDEEDYLSQNAKQEIELKIGIDYQEGDTSTSVNYQRIQSTNNEAYSNIIEGTLRWKF</sequence>
<dbReference type="InterPro" id="IPR036709">
    <property type="entry name" value="Autotransporte_beta_dom_sf"/>
</dbReference>
<evidence type="ECO:0000313" key="4">
    <source>
        <dbReference type="EMBL" id="OIR24912.1"/>
    </source>
</evidence>
<dbReference type="KEGG" id="bthg:MS2017_0705"/>
<dbReference type="PROSITE" id="PS50268">
    <property type="entry name" value="CADHERIN_2"/>
    <property type="match status" value="1"/>
</dbReference>
<dbReference type="AlphaFoldDB" id="A0A1J5TVQ6"/>
<name>A0A1J5TVQ6_9GAMM</name>
<dbReference type="SUPFAM" id="SSF103515">
    <property type="entry name" value="Autotransporter"/>
    <property type="match status" value="1"/>
</dbReference>
<feature type="signal peptide" evidence="1">
    <location>
        <begin position="1"/>
        <end position="22"/>
    </location>
</feature>
<evidence type="ECO:0000256" key="1">
    <source>
        <dbReference type="SAM" id="SignalP"/>
    </source>
</evidence>
<evidence type="ECO:0000259" key="2">
    <source>
        <dbReference type="PROSITE" id="PS50268"/>
    </source>
</evidence>
<reference evidence="5" key="1">
    <citation type="submission" date="2016-09" db="EMBL/GenBank/DDBJ databases">
        <title>Genome Sequence of Bathymodiolus thermophilus sulfur-oxidizing gill endosymbiont.</title>
        <authorList>
            <person name="Ponnudurai R."/>
            <person name="Kleiner M."/>
            <person name="Sayavedra L."/>
            <person name="Thuermer A."/>
            <person name="Felbeck H."/>
            <person name="Schlueter R."/>
            <person name="Schweder T."/>
            <person name="Markert S."/>
        </authorList>
    </citation>
    <scope>NUCLEOTIDE SEQUENCE [LARGE SCALE GENOMIC DNA]</scope>
    <source>
        <strain evidence="5">BAT/CrabSpa'14</strain>
    </source>
</reference>
<feature type="domain" description="Cadherin" evidence="2">
    <location>
        <begin position="327"/>
        <end position="418"/>
    </location>
</feature>
<feature type="chain" id="PRO_5033276899" description="Cadherin domain-containing protein" evidence="1">
    <location>
        <begin position="23"/>
        <end position="839"/>
    </location>
</feature>
<reference evidence="4" key="2">
    <citation type="journal article" date="2017" name="Stand. Genomic Sci.">
        <title>Genome sequence of the sulfur-oxidizing Bathymodiolus thermophilus gill endosymbiont.</title>
        <authorList>
            <person name="Ponnudurai R."/>
            <person name="Sayavedra L."/>
            <person name="Kleiner M."/>
            <person name="Heiden S.E."/>
            <person name="Thurmer A."/>
            <person name="Felbeck H."/>
            <person name="Schluter R."/>
            <person name="Sievert S.M."/>
            <person name="Daniel R."/>
            <person name="Schweder T."/>
            <person name="Markert S."/>
        </authorList>
    </citation>
    <scope>NUCLEOTIDE SEQUENCE</scope>
    <source>
        <strain evidence="4">BAT/CrabSpa'14</strain>
    </source>
</reference>
<organism evidence="4 5">
    <name type="scientific">Bathymodiolus thermophilus thioautotrophic gill symbiont</name>
    <dbReference type="NCBI Taxonomy" id="2360"/>
    <lineage>
        <taxon>Bacteria</taxon>
        <taxon>Pseudomonadati</taxon>
        <taxon>Pseudomonadota</taxon>
        <taxon>Gammaproteobacteria</taxon>
        <taxon>sulfur-oxidizing symbionts</taxon>
    </lineage>
</organism>
<dbReference type="SMART" id="SM00869">
    <property type="entry name" value="Autotransporter"/>
    <property type="match status" value="1"/>
</dbReference>
<dbReference type="InterPro" id="IPR002126">
    <property type="entry name" value="Cadherin-like_dom"/>
</dbReference>
<protein>
    <recommendedName>
        <fullName evidence="2">Cadherin domain-containing protein</fullName>
    </recommendedName>
</protein>
<dbReference type="InterPro" id="IPR005546">
    <property type="entry name" value="Autotransporte_beta"/>
</dbReference>
<dbReference type="Pfam" id="PF22352">
    <property type="entry name" value="K319L-like_PKD"/>
    <property type="match status" value="1"/>
</dbReference>
<dbReference type="InterPro" id="IPR013783">
    <property type="entry name" value="Ig-like_fold"/>
</dbReference>
<evidence type="ECO:0000313" key="6">
    <source>
        <dbReference type="Proteomes" id="UP000278334"/>
    </source>
</evidence>
<dbReference type="GO" id="GO:0005509">
    <property type="term" value="F:calcium ion binding"/>
    <property type="evidence" value="ECO:0007669"/>
    <property type="project" value="InterPro"/>
</dbReference>
<dbReference type="GO" id="GO:0007156">
    <property type="term" value="P:homophilic cell adhesion via plasma membrane adhesion molecules"/>
    <property type="evidence" value="ECO:0007669"/>
    <property type="project" value="InterPro"/>
</dbReference>
<reference evidence="3 6" key="3">
    <citation type="submission" date="2017-11" db="EMBL/GenBank/DDBJ databases">
        <title>Genome sequence of the bacterial symbiont EPR9N from a vent mussel Bathymodiolus thermophilus.</title>
        <authorList>
            <person name="Won Y.-J."/>
        </authorList>
    </citation>
    <scope>NUCLEOTIDE SEQUENCE [LARGE SCALE GENOMIC DNA]</scope>
    <source>
        <strain evidence="3 6">EPR9N</strain>
    </source>
</reference>
<accession>A0A1J5TVQ6</accession>